<dbReference type="Proteomes" id="UP000199002">
    <property type="component" value="Unassembled WGS sequence"/>
</dbReference>
<evidence type="ECO:0000313" key="4">
    <source>
        <dbReference type="Proteomes" id="UP000199002"/>
    </source>
</evidence>
<sequence length="99" mass="11011">MDTKTIKDKKARRSEISKGTYQREKQKRDRVLIRLDKGQAAILDAFCEQSGISRSAFFRRHLDAYIAAAGGLAAPPKSQTEPTFLASEFDELFSSSKGA</sequence>
<name>A0A1H4B5Z7_9BURK</name>
<feature type="region of interest" description="Disordered" evidence="1">
    <location>
        <begin position="1"/>
        <end position="23"/>
    </location>
</feature>
<feature type="domain" description="Ribbon-helix-helix protein CopG" evidence="2">
    <location>
        <begin position="30"/>
        <end position="67"/>
    </location>
</feature>
<accession>A0A1H4B5Z7</accession>
<reference evidence="4" key="1">
    <citation type="submission" date="2016-10" db="EMBL/GenBank/DDBJ databases">
        <authorList>
            <person name="Varghese N."/>
            <person name="Submissions S."/>
        </authorList>
    </citation>
    <scope>NUCLEOTIDE SEQUENCE [LARGE SCALE GENOMIC DNA]</scope>
    <source>
        <strain evidence="4">DSM 25157</strain>
    </source>
</reference>
<dbReference type="RefSeq" id="WP_159433784.1">
    <property type="nucleotide sequence ID" value="NZ_FNQJ01000013.1"/>
</dbReference>
<evidence type="ECO:0000256" key="1">
    <source>
        <dbReference type="SAM" id="MobiDB-lite"/>
    </source>
</evidence>
<evidence type="ECO:0000313" key="3">
    <source>
        <dbReference type="EMBL" id="SEA43551.1"/>
    </source>
</evidence>
<gene>
    <name evidence="3" type="ORF">SAMN05421875_1133</name>
</gene>
<keyword evidence="4" id="KW-1185">Reference proteome</keyword>
<dbReference type="STRING" id="592050.SAMN05421875_1133"/>
<evidence type="ECO:0000259" key="2">
    <source>
        <dbReference type="Pfam" id="PF01402"/>
    </source>
</evidence>
<dbReference type="InterPro" id="IPR002145">
    <property type="entry name" value="CopG"/>
</dbReference>
<organism evidence="3 4">
    <name type="scientific">Acidovorax soli</name>
    <dbReference type="NCBI Taxonomy" id="592050"/>
    <lineage>
        <taxon>Bacteria</taxon>
        <taxon>Pseudomonadati</taxon>
        <taxon>Pseudomonadota</taxon>
        <taxon>Betaproteobacteria</taxon>
        <taxon>Burkholderiales</taxon>
        <taxon>Comamonadaceae</taxon>
        <taxon>Acidovorax</taxon>
    </lineage>
</organism>
<dbReference type="GeneID" id="34232442"/>
<proteinExistence type="predicted"/>
<protein>
    <submittedName>
        <fullName evidence="3">Ribbon-helix-helix protein, copG family</fullName>
    </submittedName>
</protein>
<dbReference type="Pfam" id="PF01402">
    <property type="entry name" value="RHH_1"/>
    <property type="match status" value="1"/>
</dbReference>
<dbReference type="EMBL" id="FNQJ01000013">
    <property type="protein sequence ID" value="SEA43551.1"/>
    <property type="molecule type" value="Genomic_DNA"/>
</dbReference>
<dbReference type="AlphaFoldDB" id="A0A1H4B5Z7"/>
<dbReference type="GO" id="GO:0006355">
    <property type="term" value="P:regulation of DNA-templated transcription"/>
    <property type="evidence" value="ECO:0007669"/>
    <property type="project" value="InterPro"/>
</dbReference>